<dbReference type="InterPro" id="IPR040134">
    <property type="entry name" value="PSMD12/CSN4"/>
</dbReference>
<dbReference type="EMBL" id="JH795855">
    <property type="protein sequence ID" value="EJU06208.1"/>
    <property type="molecule type" value="Genomic_DNA"/>
</dbReference>
<sequence length="466" mass="51157">MDLQARLAQIGSNSAQRDKLTACSALLTDLLSSASTPSASVVDFVDAIVNQDAVGQVIARQVLGELVKKLADGCPAAQDAEKKKDIIQGALAKIQPRLVTFDEYASQLREQLATLFEAEEAWSDAARVLMGMTLDSGARNIADEDKLRIYIRIVRLLLEDEDSVQAETYYNRAALLSNATQDRELQLQFKLCQARIFDYGRRFAEAASRYHELSWIGELDEEDRMQCLSAAVTCAVLAPAGPQRSRILASLYRDDRTQDLRSHTILSKMFLDHILRPSEVAGFEATLKTHQLAKIAQSSSDKASTAAAAARDEDVEIQDADAEPVITRTGPATVLDRAVLEHNLLSASLLYNNITFAGLGSLLSLTPGAAETMARRMIEQGRLRGWIDQVERVVYFEGGKEEEDGQGKVGGLGEVAEKKEEENLGGARTRAWDRQIRQTASSVELIVQRLTDKGLLDNLPPVSVRA</sequence>
<gene>
    <name evidence="11" type="ORF">DACRYDRAFT_19478</name>
</gene>
<evidence type="ECO:0000256" key="6">
    <source>
        <dbReference type="ARBA" id="ARBA00022790"/>
    </source>
</evidence>
<dbReference type="PANTHER" id="PTHR10855">
    <property type="entry name" value="26S PROTEASOME NON-ATPASE REGULATORY SUBUNIT 12/COP9 SIGNALOSOME COMPLEX SUBUNIT 4"/>
    <property type="match status" value="1"/>
</dbReference>
<feature type="region of interest" description="Disordered" evidence="8">
    <location>
        <begin position="402"/>
        <end position="428"/>
    </location>
</feature>
<dbReference type="InterPro" id="IPR054559">
    <property type="entry name" value="PSMD12-CSN4-like_N"/>
</dbReference>
<dbReference type="InterPro" id="IPR036388">
    <property type="entry name" value="WH-like_DNA-bd_sf"/>
</dbReference>
<organism evidence="11 12">
    <name type="scientific">Dacryopinax primogenitus (strain DJM 731)</name>
    <name type="common">Brown rot fungus</name>
    <dbReference type="NCBI Taxonomy" id="1858805"/>
    <lineage>
        <taxon>Eukaryota</taxon>
        <taxon>Fungi</taxon>
        <taxon>Dikarya</taxon>
        <taxon>Basidiomycota</taxon>
        <taxon>Agaricomycotina</taxon>
        <taxon>Dacrymycetes</taxon>
        <taxon>Dacrymycetales</taxon>
        <taxon>Dacrymycetaceae</taxon>
        <taxon>Dacryopinax</taxon>
    </lineage>
</organism>
<evidence type="ECO:0000256" key="7">
    <source>
        <dbReference type="ARBA" id="ARBA00023242"/>
    </source>
</evidence>
<dbReference type="OMA" id="WVAEIDE"/>
<evidence type="ECO:0000256" key="5">
    <source>
        <dbReference type="ARBA" id="ARBA00022490"/>
    </source>
</evidence>
<feature type="domain" description="PCI" evidence="9">
    <location>
        <begin position="334"/>
        <end position="397"/>
    </location>
</feature>
<dbReference type="GeneID" id="63686591"/>
<evidence type="ECO:0000256" key="2">
    <source>
        <dbReference type="ARBA" id="ARBA00004496"/>
    </source>
</evidence>
<comment type="similarity">
    <text evidence="3">Belongs to the CSN4 family.</text>
</comment>
<dbReference type="GO" id="GO:0008180">
    <property type="term" value="C:COP9 signalosome"/>
    <property type="evidence" value="ECO:0007669"/>
    <property type="project" value="UniProtKB-KW"/>
</dbReference>
<keyword evidence="12" id="KW-1185">Reference proteome</keyword>
<dbReference type="GO" id="GO:0005829">
    <property type="term" value="C:cytosol"/>
    <property type="evidence" value="ECO:0007669"/>
    <property type="project" value="TreeGrafter"/>
</dbReference>
<dbReference type="InterPro" id="IPR000717">
    <property type="entry name" value="PCI_dom"/>
</dbReference>
<evidence type="ECO:0000313" key="12">
    <source>
        <dbReference type="Proteomes" id="UP000030653"/>
    </source>
</evidence>
<comment type="subcellular location">
    <subcellularLocation>
        <location evidence="2">Cytoplasm</location>
    </subcellularLocation>
    <subcellularLocation>
        <location evidence="1">Nucleus</location>
    </subcellularLocation>
</comment>
<keyword evidence="7" id="KW-0539">Nucleus</keyword>
<reference evidence="11 12" key="1">
    <citation type="journal article" date="2012" name="Science">
        <title>The Paleozoic origin of enzymatic lignin decomposition reconstructed from 31 fungal genomes.</title>
        <authorList>
            <person name="Floudas D."/>
            <person name="Binder M."/>
            <person name="Riley R."/>
            <person name="Barry K."/>
            <person name="Blanchette R.A."/>
            <person name="Henrissat B."/>
            <person name="Martinez A.T."/>
            <person name="Otillar R."/>
            <person name="Spatafora J.W."/>
            <person name="Yadav J.S."/>
            <person name="Aerts A."/>
            <person name="Benoit I."/>
            <person name="Boyd A."/>
            <person name="Carlson A."/>
            <person name="Copeland A."/>
            <person name="Coutinho P.M."/>
            <person name="de Vries R.P."/>
            <person name="Ferreira P."/>
            <person name="Findley K."/>
            <person name="Foster B."/>
            <person name="Gaskell J."/>
            <person name="Glotzer D."/>
            <person name="Gorecki P."/>
            <person name="Heitman J."/>
            <person name="Hesse C."/>
            <person name="Hori C."/>
            <person name="Igarashi K."/>
            <person name="Jurgens J.A."/>
            <person name="Kallen N."/>
            <person name="Kersten P."/>
            <person name="Kohler A."/>
            <person name="Kuees U."/>
            <person name="Kumar T.K.A."/>
            <person name="Kuo A."/>
            <person name="LaButti K."/>
            <person name="Larrondo L.F."/>
            <person name="Lindquist E."/>
            <person name="Ling A."/>
            <person name="Lombard V."/>
            <person name="Lucas S."/>
            <person name="Lundell T."/>
            <person name="Martin R."/>
            <person name="McLaughlin D.J."/>
            <person name="Morgenstern I."/>
            <person name="Morin E."/>
            <person name="Murat C."/>
            <person name="Nagy L.G."/>
            <person name="Nolan M."/>
            <person name="Ohm R.A."/>
            <person name="Patyshakuliyeva A."/>
            <person name="Rokas A."/>
            <person name="Ruiz-Duenas F.J."/>
            <person name="Sabat G."/>
            <person name="Salamov A."/>
            <person name="Samejima M."/>
            <person name="Schmutz J."/>
            <person name="Slot J.C."/>
            <person name="St John F."/>
            <person name="Stenlid J."/>
            <person name="Sun H."/>
            <person name="Sun S."/>
            <person name="Syed K."/>
            <person name="Tsang A."/>
            <person name="Wiebenga A."/>
            <person name="Young D."/>
            <person name="Pisabarro A."/>
            <person name="Eastwood D.C."/>
            <person name="Martin F."/>
            <person name="Cullen D."/>
            <person name="Grigoriev I.V."/>
            <person name="Hibbett D.S."/>
        </authorList>
    </citation>
    <scope>NUCLEOTIDE SEQUENCE [LARGE SCALE GENOMIC DNA]</scope>
    <source>
        <strain evidence="11 12">DJM-731 SS1</strain>
    </source>
</reference>
<keyword evidence="6" id="KW-0736">Signalosome</keyword>
<evidence type="ECO:0000256" key="3">
    <source>
        <dbReference type="ARBA" id="ARBA00010417"/>
    </source>
</evidence>
<evidence type="ECO:0000313" key="11">
    <source>
        <dbReference type="EMBL" id="EJU06208.1"/>
    </source>
</evidence>
<dbReference type="Pfam" id="PF22241">
    <property type="entry name" value="PSMD12-CSN4_N"/>
    <property type="match status" value="1"/>
</dbReference>
<evidence type="ECO:0000259" key="9">
    <source>
        <dbReference type="Pfam" id="PF01399"/>
    </source>
</evidence>
<dbReference type="AlphaFoldDB" id="M5GGW7"/>
<keyword evidence="5" id="KW-0963">Cytoplasm</keyword>
<dbReference type="Gene3D" id="1.10.10.10">
    <property type="entry name" value="Winged helix-like DNA-binding domain superfamily/Winged helix DNA-binding domain"/>
    <property type="match status" value="1"/>
</dbReference>
<name>M5GGW7_DACPD</name>
<proteinExistence type="inferred from homology"/>
<dbReference type="Pfam" id="PF01399">
    <property type="entry name" value="PCI"/>
    <property type="match status" value="1"/>
</dbReference>
<dbReference type="OrthoDB" id="295656at2759"/>
<dbReference type="HOGENOM" id="CLU_028132_1_1_1"/>
<evidence type="ECO:0000259" key="10">
    <source>
        <dbReference type="Pfam" id="PF22241"/>
    </source>
</evidence>
<feature type="domain" description="PSMD12/CSN4-like N-terminal" evidence="10">
    <location>
        <begin position="5"/>
        <end position="221"/>
    </location>
</feature>
<protein>
    <recommendedName>
        <fullName evidence="4">COP9 signalosome complex subunit 4</fullName>
    </recommendedName>
</protein>
<evidence type="ECO:0000256" key="8">
    <source>
        <dbReference type="SAM" id="MobiDB-lite"/>
    </source>
</evidence>
<accession>M5GGW7</accession>
<dbReference type="SUPFAM" id="SSF46785">
    <property type="entry name" value="Winged helix' DNA-binding domain"/>
    <property type="match status" value="1"/>
</dbReference>
<dbReference type="STRING" id="1858805.M5GGW7"/>
<dbReference type="RefSeq" id="XP_040633102.1">
    <property type="nucleotide sequence ID" value="XM_040771529.1"/>
</dbReference>
<evidence type="ECO:0000256" key="4">
    <source>
        <dbReference type="ARBA" id="ARBA00014881"/>
    </source>
</evidence>
<dbReference type="Proteomes" id="UP000030653">
    <property type="component" value="Unassembled WGS sequence"/>
</dbReference>
<dbReference type="InterPro" id="IPR036390">
    <property type="entry name" value="WH_DNA-bd_sf"/>
</dbReference>
<evidence type="ECO:0000256" key="1">
    <source>
        <dbReference type="ARBA" id="ARBA00004123"/>
    </source>
</evidence>
<dbReference type="PANTHER" id="PTHR10855:SF2">
    <property type="entry name" value="COP9 SIGNALOSOME COMPLEX SUBUNIT 4"/>
    <property type="match status" value="1"/>
</dbReference>